<feature type="transmembrane region" description="Helical" evidence="7">
    <location>
        <begin position="90"/>
        <end position="114"/>
    </location>
</feature>
<keyword evidence="9" id="KW-1185">Reference proteome</keyword>
<evidence type="ECO:0000256" key="3">
    <source>
        <dbReference type="ARBA" id="ARBA00022692"/>
    </source>
</evidence>
<evidence type="ECO:0000256" key="6">
    <source>
        <dbReference type="ARBA" id="ARBA00023170"/>
    </source>
</evidence>
<keyword evidence="5 7" id="KW-0472">Membrane</keyword>
<dbReference type="PANTHER" id="PTHR21421">
    <property type="entry name" value="GUSTATORY RECEPTOR"/>
    <property type="match status" value="1"/>
</dbReference>
<dbReference type="EMBL" id="JARKHS020026133">
    <property type="protein sequence ID" value="KAK8766661.1"/>
    <property type="molecule type" value="Genomic_DNA"/>
</dbReference>
<accession>A0AAQ4DW21</accession>
<dbReference type="InterPro" id="IPR013604">
    <property type="entry name" value="7TM_chemorcpt"/>
</dbReference>
<evidence type="ECO:0000256" key="2">
    <source>
        <dbReference type="ARBA" id="ARBA00022475"/>
    </source>
</evidence>
<gene>
    <name evidence="8" type="ORF">V5799_006557</name>
</gene>
<sequence>MAATKCQLASLYRGLPQLGPPSLRPWKINALRRIVQVFSLCNILFAAAHSFLPDMTVKAREAYFAEMWFGLNASRLEPAAADFLWAAESVVYAISADLYIFNAAMLYAVFCALFKARMLDFRLSLQWHRHRCVNHCGGFVSDELRRVQRLHSRLAQATSRFEEVFSPMVFWICVACVADICNNLYNFFDHNLNNFSSPAHRVHWFRRWAVYIRFGFGMAFFVLFSTSAAAVNEEAALALPEVEILTLDAEDAESSEYQLRALSLLSRFSRPYARLTAWKVFVLTRGFVFRVLGAIVTYGVIVLQFIHFDQPE</sequence>
<dbReference type="Pfam" id="PF08395">
    <property type="entry name" value="7tm_7"/>
    <property type="match status" value="1"/>
</dbReference>
<evidence type="ECO:0000256" key="1">
    <source>
        <dbReference type="ARBA" id="ARBA00004651"/>
    </source>
</evidence>
<keyword evidence="2" id="KW-1003">Cell membrane</keyword>
<protein>
    <recommendedName>
        <fullName evidence="10">Gustatory receptor</fullName>
    </recommendedName>
</protein>
<dbReference type="Proteomes" id="UP001321473">
    <property type="component" value="Unassembled WGS sequence"/>
</dbReference>
<dbReference type="AlphaFoldDB" id="A0AAQ4DW21"/>
<comment type="caution">
    <text evidence="8">The sequence shown here is derived from an EMBL/GenBank/DDBJ whole genome shotgun (WGS) entry which is preliminary data.</text>
</comment>
<evidence type="ECO:0000313" key="8">
    <source>
        <dbReference type="EMBL" id="KAK8766661.1"/>
    </source>
</evidence>
<evidence type="ECO:0000256" key="7">
    <source>
        <dbReference type="SAM" id="Phobius"/>
    </source>
</evidence>
<reference evidence="8 9" key="1">
    <citation type="journal article" date="2023" name="Arcadia Sci">
        <title>De novo assembly of a long-read Amblyomma americanum tick genome.</title>
        <authorList>
            <person name="Chou S."/>
            <person name="Poskanzer K.E."/>
            <person name="Rollins M."/>
            <person name="Thuy-Boun P.S."/>
        </authorList>
    </citation>
    <scope>NUCLEOTIDE SEQUENCE [LARGE SCALE GENOMIC DNA]</scope>
    <source>
        <strain evidence="8">F_SG_1</strain>
        <tissue evidence="8">Salivary glands</tissue>
    </source>
</reference>
<feature type="transmembrane region" description="Helical" evidence="7">
    <location>
        <begin position="208"/>
        <end position="231"/>
    </location>
</feature>
<dbReference type="GO" id="GO:0050909">
    <property type="term" value="P:sensory perception of taste"/>
    <property type="evidence" value="ECO:0007669"/>
    <property type="project" value="InterPro"/>
</dbReference>
<keyword evidence="4 7" id="KW-1133">Transmembrane helix</keyword>
<proteinExistence type="predicted"/>
<evidence type="ECO:0000256" key="4">
    <source>
        <dbReference type="ARBA" id="ARBA00022989"/>
    </source>
</evidence>
<evidence type="ECO:0000256" key="5">
    <source>
        <dbReference type="ARBA" id="ARBA00023136"/>
    </source>
</evidence>
<feature type="transmembrane region" description="Helical" evidence="7">
    <location>
        <begin position="287"/>
        <end position="306"/>
    </location>
</feature>
<evidence type="ECO:0000313" key="9">
    <source>
        <dbReference type="Proteomes" id="UP001321473"/>
    </source>
</evidence>
<comment type="subcellular location">
    <subcellularLocation>
        <location evidence="1">Cell membrane</location>
        <topology evidence="1">Multi-pass membrane protein</topology>
    </subcellularLocation>
</comment>
<dbReference type="PANTHER" id="PTHR21421:SF29">
    <property type="entry name" value="GUSTATORY RECEPTOR 5A FOR TREHALOSE-RELATED"/>
    <property type="match status" value="1"/>
</dbReference>
<feature type="transmembrane region" description="Helical" evidence="7">
    <location>
        <begin position="34"/>
        <end position="52"/>
    </location>
</feature>
<organism evidence="8 9">
    <name type="scientific">Amblyomma americanum</name>
    <name type="common">Lone star tick</name>
    <dbReference type="NCBI Taxonomy" id="6943"/>
    <lineage>
        <taxon>Eukaryota</taxon>
        <taxon>Metazoa</taxon>
        <taxon>Ecdysozoa</taxon>
        <taxon>Arthropoda</taxon>
        <taxon>Chelicerata</taxon>
        <taxon>Arachnida</taxon>
        <taxon>Acari</taxon>
        <taxon>Parasitiformes</taxon>
        <taxon>Ixodida</taxon>
        <taxon>Ixodoidea</taxon>
        <taxon>Ixodidae</taxon>
        <taxon>Amblyomminae</taxon>
        <taxon>Amblyomma</taxon>
    </lineage>
</organism>
<keyword evidence="6" id="KW-0675">Receptor</keyword>
<keyword evidence="3 7" id="KW-0812">Transmembrane</keyword>
<name>A0AAQ4DW21_AMBAM</name>
<dbReference type="GO" id="GO:0038023">
    <property type="term" value="F:signaling receptor activity"/>
    <property type="evidence" value="ECO:0007669"/>
    <property type="project" value="UniProtKB-ARBA"/>
</dbReference>
<evidence type="ECO:0008006" key="10">
    <source>
        <dbReference type="Google" id="ProtNLM"/>
    </source>
</evidence>
<dbReference type="GO" id="GO:0005886">
    <property type="term" value="C:plasma membrane"/>
    <property type="evidence" value="ECO:0007669"/>
    <property type="project" value="UniProtKB-SubCell"/>
</dbReference>
<dbReference type="GO" id="GO:0051606">
    <property type="term" value="P:detection of stimulus"/>
    <property type="evidence" value="ECO:0007669"/>
    <property type="project" value="UniProtKB-ARBA"/>
</dbReference>